<feature type="domain" description="Caskin-1 CASK-interaction" evidence="3">
    <location>
        <begin position="109"/>
        <end position="140"/>
    </location>
</feature>
<dbReference type="InterPro" id="IPR032232">
    <property type="entry name" value="Caskin1-CID"/>
</dbReference>
<gene>
    <name evidence="4" type="ORF">GSONMT00057252001</name>
</gene>
<feature type="compositionally biased region" description="Polar residues" evidence="1">
    <location>
        <begin position="81"/>
        <end position="93"/>
    </location>
</feature>
<dbReference type="EMBL" id="FR971218">
    <property type="protein sequence ID" value="CDR10177.1"/>
    <property type="molecule type" value="Genomic_DNA"/>
</dbReference>
<evidence type="ECO:0000256" key="1">
    <source>
        <dbReference type="SAM" id="MobiDB-lite"/>
    </source>
</evidence>
<reference evidence="4" key="1">
    <citation type="journal article" date="2014" name="Nat. Commun.">
        <title>The rainbow trout genome provides novel insights into evolution after whole-genome duplication in vertebrates.</title>
        <authorList>
            <person name="Berthelot C."/>
            <person name="Brunet F."/>
            <person name="Chalopin D."/>
            <person name="Juanchich A."/>
            <person name="Bernard M."/>
            <person name="Noel B."/>
            <person name="Bento P."/>
            <person name="Da Silva C."/>
            <person name="Labadie K."/>
            <person name="Alberti A."/>
            <person name="Aury J.M."/>
            <person name="Louis A."/>
            <person name="Dehais P."/>
            <person name="Bardou P."/>
            <person name="Montfort J."/>
            <person name="Klopp C."/>
            <person name="Cabau C."/>
            <person name="Gaspin C."/>
            <person name="Thorgaard G.H."/>
            <person name="Boussaha M."/>
            <person name="Quillet E."/>
            <person name="Guyomard R."/>
            <person name="Galiana D."/>
            <person name="Bobe J."/>
            <person name="Volff J.N."/>
            <person name="Genet C."/>
            <person name="Wincker P."/>
            <person name="Jaillon O."/>
            <person name="Roest Crollius H."/>
            <person name="Guiguen Y."/>
        </authorList>
    </citation>
    <scope>NUCLEOTIDE SEQUENCE [LARGE SCALE GENOMIC DNA]</scope>
</reference>
<evidence type="ECO:0000313" key="4">
    <source>
        <dbReference type="EMBL" id="CDR10177.1"/>
    </source>
</evidence>
<dbReference type="Proteomes" id="UP000193380">
    <property type="component" value="Unassembled WGS sequence"/>
</dbReference>
<dbReference type="Pfam" id="PF16600">
    <property type="entry name" value="Caskin1-CID"/>
    <property type="match status" value="1"/>
</dbReference>
<evidence type="ECO:0000256" key="2">
    <source>
        <dbReference type="SAM" id="SignalP"/>
    </source>
</evidence>
<dbReference type="PaxDb" id="8022-A0A060ZVG4"/>
<evidence type="ECO:0000313" key="5">
    <source>
        <dbReference type="Proteomes" id="UP000193380"/>
    </source>
</evidence>
<feature type="chain" id="PRO_5001593446" description="Caskin-1 CASK-interaction domain-containing protein" evidence="2">
    <location>
        <begin position="20"/>
        <end position="193"/>
    </location>
</feature>
<dbReference type="STRING" id="8022.A0A060ZVG4"/>
<organism evidence="4 5">
    <name type="scientific">Oncorhynchus mykiss</name>
    <name type="common">Rainbow trout</name>
    <name type="synonym">Salmo gairdneri</name>
    <dbReference type="NCBI Taxonomy" id="8022"/>
    <lineage>
        <taxon>Eukaryota</taxon>
        <taxon>Metazoa</taxon>
        <taxon>Chordata</taxon>
        <taxon>Craniata</taxon>
        <taxon>Vertebrata</taxon>
        <taxon>Euteleostomi</taxon>
        <taxon>Actinopterygii</taxon>
        <taxon>Neopterygii</taxon>
        <taxon>Teleostei</taxon>
        <taxon>Protacanthopterygii</taxon>
        <taxon>Salmoniformes</taxon>
        <taxon>Salmonidae</taxon>
        <taxon>Salmoninae</taxon>
        <taxon>Oncorhynchus</taxon>
    </lineage>
</organism>
<feature type="signal peptide" evidence="2">
    <location>
        <begin position="1"/>
        <end position="19"/>
    </location>
</feature>
<feature type="compositionally biased region" description="Low complexity" evidence="1">
    <location>
        <begin position="67"/>
        <end position="80"/>
    </location>
</feature>
<feature type="compositionally biased region" description="Low complexity" evidence="1">
    <location>
        <begin position="114"/>
        <end position="130"/>
    </location>
</feature>
<feature type="region of interest" description="Disordered" evidence="1">
    <location>
        <begin position="61"/>
        <end position="179"/>
    </location>
</feature>
<reference evidence="4" key="2">
    <citation type="submission" date="2014-03" db="EMBL/GenBank/DDBJ databases">
        <authorList>
            <person name="Genoscope - CEA"/>
        </authorList>
    </citation>
    <scope>NUCLEOTIDE SEQUENCE</scope>
</reference>
<sequence length="193" mass="20340">MLSIHPLLLFFSLPPLFSASLHPYHVISTSNHQLALTSSLSVSYLFDPVGGTLSRHASLPTQRHQLLSRAPHSSSLSSAPQTDDSYTLYTPNNPHMALPHAIGLSANPAGDRNSVGSTGSVGSTRSAGSGQSTESNTALNGQHHQTTALPDTAKPAPSAGDSGQPVPNKQPDLTAGRNTSHFSHYCYVPQHFS</sequence>
<keyword evidence="2" id="KW-0732">Signal</keyword>
<proteinExistence type="predicted"/>
<protein>
    <recommendedName>
        <fullName evidence="3">Caskin-1 CASK-interaction domain-containing protein</fullName>
    </recommendedName>
</protein>
<name>A0A060ZVG4_ONCMY</name>
<feature type="compositionally biased region" description="Polar residues" evidence="1">
    <location>
        <begin position="131"/>
        <end position="149"/>
    </location>
</feature>
<evidence type="ECO:0000259" key="3">
    <source>
        <dbReference type="Pfam" id="PF16600"/>
    </source>
</evidence>
<accession>A0A060ZVG4</accession>
<dbReference type="AlphaFoldDB" id="A0A060ZVG4"/>